<keyword evidence="2" id="KW-0808">Transferase</keyword>
<proteinExistence type="predicted"/>
<keyword evidence="3" id="KW-0479">Metal-binding</keyword>
<dbReference type="Gene3D" id="3.90.550.10">
    <property type="entry name" value="Spore Coat Polysaccharide Biosynthesis Protein SpsA, Chain A"/>
    <property type="match status" value="1"/>
</dbReference>
<evidence type="ECO:0000256" key="3">
    <source>
        <dbReference type="ARBA" id="ARBA00022723"/>
    </source>
</evidence>
<dbReference type="Proteomes" id="UP000532247">
    <property type="component" value="Unassembled WGS sequence"/>
</dbReference>
<name>A0A7Y4AZC3_VIBAL</name>
<organism evidence="4 5">
    <name type="scientific">Vibrio alginolyticus</name>
    <dbReference type="NCBI Taxonomy" id="663"/>
    <lineage>
        <taxon>Bacteria</taxon>
        <taxon>Pseudomonadati</taxon>
        <taxon>Pseudomonadota</taxon>
        <taxon>Gammaproteobacteria</taxon>
        <taxon>Vibrionales</taxon>
        <taxon>Vibrionaceae</taxon>
        <taxon>Vibrio</taxon>
    </lineage>
</organism>
<dbReference type="AlphaFoldDB" id="A0A7Y4AZC3"/>
<dbReference type="GO" id="GO:0016757">
    <property type="term" value="F:glycosyltransferase activity"/>
    <property type="evidence" value="ECO:0007669"/>
    <property type="project" value="UniProtKB-KW"/>
</dbReference>
<sequence>MQVIPIVHCFDNNYVIPAAVAFYSLLEKSDKNYKYQIYVLHEDITLLNQEKLKKTIQKFKNSELIFINFNENVDFENDWKNIKTKGHYSKAMFYKLSISSLIKEHKKMIVSDVDVIYLNDISKDFIEYNNNDDNNYISGVFSVDKILSYNDVYKKSFSNEEISQLKIGAGYFFMNADLIRKDNLEKRFKDYLEKNSHRLIQPEQDVLNFCCHPRVGKLPLRNMVCNYVYSMYDRKEFVDEVNYTKEELLDAYDNPIQLHYASRVKPWNKLDSIKANLWLECILKTEFFEDYFSSLEQLARPNGEKKLFSFTLPLKKNKKFRLDILKIKS</sequence>
<dbReference type="Pfam" id="PF01501">
    <property type="entry name" value="Glyco_transf_8"/>
    <property type="match status" value="1"/>
</dbReference>
<dbReference type="RefSeq" id="WP_033905043.1">
    <property type="nucleotide sequence ID" value="NZ_CP051109.1"/>
</dbReference>
<dbReference type="SUPFAM" id="SSF53448">
    <property type="entry name" value="Nucleotide-diphospho-sugar transferases"/>
    <property type="match status" value="1"/>
</dbReference>
<dbReference type="GO" id="GO:0046872">
    <property type="term" value="F:metal ion binding"/>
    <property type="evidence" value="ECO:0007669"/>
    <property type="project" value="UniProtKB-KW"/>
</dbReference>
<keyword evidence="1" id="KW-0328">Glycosyltransferase</keyword>
<dbReference type="EMBL" id="VTYF01000001">
    <property type="protein sequence ID" value="NOI07281.1"/>
    <property type="molecule type" value="Genomic_DNA"/>
</dbReference>
<accession>A0A7Y4AZC3</accession>
<reference evidence="4 5" key="1">
    <citation type="submission" date="2019-09" db="EMBL/GenBank/DDBJ databases">
        <title>Draft genome sequencing and comparative genomics of hatchery-associated Vibrios.</title>
        <authorList>
            <person name="Kehlet-Delgado H."/>
            <person name="Mueller R.S."/>
        </authorList>
    </citation>
    <scope>NUCLEOTIDE SEQUENCE [LARGE SCALE GENOMIC DNA]</scope>
    <source>
        <strain evidence="4 5">081416A</strain>
    </source>
</reference>
<evidence type="ECO:0000256" key="1">
    <source>
        <dbReference type="ARBA" id="ARBA00022676"/>
    </source>
</evidence>
<evidence type="ECO:0008006" key="6">
    <source>
        <dbReference type="Google" id="ProtNLM"/>
    </source>
</evidence>
<comment type="caution">
    <text evidence="4">The sequence shown here is derived from an EMBL/GenBank/DDBJ whole genome shotgun (WGS) entry which is preliminary data.</text>
</comment>
<evidence type="ECO:0000256" key="2">
    <source>
        <dbReference type="ARBA" id="ARBA00022679"/>
    </source>
</evidence>
<dbReference type="InterPro" id="IPR029044">
    <property type="entry name" value="Nucleotide-diphossugar_trans"/>
</dbReference>
<dbReference type="PANTHER" id="PTHR13778:SF47">
    <property type="entry name" value="LIPOPOLYSACCHARIDE 1,3-GALACTOSYLTRANSFERASE"/>
    <property type="match status" value="1"/>
</dbReference>
<protein>
    <recommendedName>
        <fullName evidence="6">Glycosyltransferase family 8 protein</fullName>
    </recommendedName>
</protein>
<dbReference type="InterPro" id="IPR002495">
    <property type="entry name" value="Glyco_trans_8"/>
</dbReference>
<dbReference type="InterPro" id="IPR050748">
    <property type="entry name" value="Glycosyltrans_8_dom-fam"/>
</dbReference>
<gene>
    <name evidence="4" type="ORF">F0254_00185</name>
</gene>
<evidence type="ECO:0000313" key="5">
    <source>
        <dbReference type="Proteomes" id="UP000532247"/>
    </source>
</evidence>
<dbReference type="PANTHER" id="PTHR13778">
    <property type="entry name" value="GLYCOSYLTRANSFERASE 8 DOMAIN-CONTAINING PROTEIN"/>
    <property type="match status" value="1"/>
</dbReference>
<evidence type="ECO:0000313" key="4">
    <source>
        <dbReference type="EMBL" id="NOI07281.1"/>
    </source>
</evidence>